<keyword evidence="1" id="KW-1185">Reference proteome</keyword>
<accession>A0A914XRH3</accession>
<dbReference type="AlphaFoldDB" id="A0A914XRH3"/>
<protein>
    <submittedName>
        <fullName evidence="2">C-type lectin domain-containing protein</fullName>
    </submittedName>
</protein>
<dbReference type="InterPro" id="IPR016187">
    <property type="entry name" value="CTDL_fold"/>
</dbReference>
<dbReference type="Gene3D" id="3.10.100.10">
    <property type="entry name" value="Mannose-Binding Protein A, subunit A"/>
    <property type="match status" value="1"/>
</dbReference>
<dbReference type="SUPFAM" id="SSF56436">
    <property type="entry name" value="C-type lectin-like"/>
    <property type="match status" value="1"/>
</dbReference>
<proteinExistence type="predicted"/>
<dbReference type="WBParaSite" id="PSAMB.scaffold9764size4648.g32727.t1">
    <property type="protein sequence ID" value="PSAMB.scaffold9764size4648.g32727.t1"/>
    <property type="gene ID" value="PSAMB.scaffold9764size4648.g32727"/>
</dbReference>
<evidence type="ECO:0000313" key="1">
    <source>
        <dbReference type="Proteomes" id="UP000887566"/>
    </source>
</evidence>
<dbReference type="InterPro" id="IPR016186">
    <property type="entry name" value="C-type_lectin-like/link_sf"/>
</dbReference>
<evidence type="ECO:0000313" key="2">
    <source>
        <dbReference type="WBParaSite" id="PSAMB.scaffold9764size4648.g32727.t1"/>
    </source>
</evidence>
<dbReference type="Proteomes" id="UP000887566">
    <property type="component" value="Unplaced"/>
</dbReference>
<reference evidence="2" key="1">
    <citation type="submission" date="2022-11" db="UniProtKB">
        <authorList>
            <consortium name="WormBaseParasite"/>
        </authorList>
    </citation>
    <scope>IDENTIFICATION</scope>
</reference>
<sequence>MTNAWTGMELMNQSVAMSNNNNWGNYYRNGTFVITTYLPWEPLFSLGSSTNNRVAFLPLTGNIYTSADGNRPTVCEYEEALKQPVTDLEQNCVNLTSSFFTSFVNGICYVMHPETKTYNNAKMACNDLSDHKGHLVHVRTIGELWVADALRAAAGVTYARIGIEQTNPSSTDPTTGWYLTTPTSPSVLTTYLPWVTAPTTGMRTIAVTTGYPKTFNAVANTTLYPFICQNTDYNSHRNTKYNVYNNSYDTVDYNNANYDVDNNFNNSSHCNVNNNTNYNSDYRNINYNVNDNSYDTVDYNNANYDIDNNSGYNIGYNNSYCNNDYICDYSVNNNASNIANNNFDYNVNNRSYYHIGCNNDYSRDSYYCSTNSNAYSRDNDEASSLPLRLLCQPFLLVKPINGYTTQVLLHVP</sequence>
<organism evidence="1 2">
    <name type="scientific">Plectus sambesii</name>
    <dbReference type="NCBI Taxonomy" id="2011161"/>
    <lineage>
        <taxon>Eukaryota</taxon>
        <taxon>Metazoa</taxon>
        <taxon>Ecdysozoa</taxon>
        <taxon>Nematoda</taxon>
        <taxon>Chromadorea</taxon>
        <taxon>Plectida</taxon>
        <taxon>Plectina</taxon>
        <taxon>Plectoidea</taxon>
        <taxon>Plectidae</taxon>
        <taxon>Plectus</taxon>
    </lineage>
</organism>
<dbReference type="CDD" id="cd00037">
    <property type="entry name" value="CLECT"/>
    <property type="match status" value="1"/>
</dbReference>
<name>A0A914XRH3_9BILA</name>